<evidence type="ECO:0000313" key="4">
    <source>
        <dbReference type="EMBL" id="CAB1128579.1"/>
    </source>
</evidence>
<protein>
    <submittedName>
        <fullName evidence="4">Hydrogenase maturation factor</fullName>
    </submittedName>
</protein>
<dbReference type="GO" id="GO:0003924">
    <property type="term" value="F:GTPase activity"/>
    <property type="evidence" value="ECO:0007669"/>
    <property type="project" value="InterPro"/>
</dbReference>
<dbReference type="GO" id="GO:0016151">
    <property type="term" value="F:nickel cation binding"/>
    <property type="evidence" value="ECO:0007669"/>
    <property type="project" value="InterPro"/>
</dbReference>
<dbReference type="PANTHER" id="PTHR30134:SF2">
    <property type="entry name" value="HYDROGENASE MATURATION FACTOR HYPB"/>
    <property type="match status" value="1"/>
</dbReference>
<dbReference type="SUPFAM" id="SSF52540">
    <property type="entry name" value="P-loop containing nucleoside triphosphate hydrolases"/>
    <property type="match status" value="1"/>
</dbReference>
<dbReference type="InterPro" id="IPR027417">
    <property type="entry name" value="P-loop_NTPase"/>
</dbReference>
<name>A0A6F8ZF08_9FIRM</name>
<organism evidence="4 5">
    <name type="scientific">Candidatus Hydrogenisulfobacillus filiaventi</name>
    <dbReference type="NCBI Taxonomy" id="2707344"/>
    <lineage>
        <taxon>Bacteria</taxon>
        <taxon>Bacillati</taxon>
        <taxon>Bacillota</taxon>
        <taxon>Clostridia</taxon>
        <taxon>Eubacteriales</taxon>
        <taxon>Clostridiales Family XVII. Incertae Sedis</taxon>
        <taxon>Candidatus Hydrogenisulfobacillus</taxon>
    </lineage>
</organism>
<keyword evidence="1" id="KW-0547">Nucleotide-binding</keyword>
<sequence length="79" mass="8500">MLSTTEGGDKIVKYAKLFRILDALVVSKTDLLPFTDFDVQAAAEDFARLCPSGEVFPVSARKGEGIDAVVKWISAPALV</sequence>
<evidence type="ECO:0000256" key="3">
    <source>
        <dbReference type="ARBA" id="ARBA00023134"/>
    </source>
</evidence>
<keyword evidence="5" id="KW-1185">Reference proteome</keyword>
<dbReference type="PANTHER" id="PTHR30134">
    <property type="entry name" value="HYDROGENASE PROTEIN ASSEMBLY PROTEIN, NICKEL CHAPERONE"/>
    <property type="match status" value="1"/>
</dbReference>
<dbReference type="InterPro" id="IPR004392">
    <property type="entry name" value="Hyd_mat_HypB"/>
</dbReference>
<dbReference type="Gene3D" id="3.40.50.300">
    <property type="entry name" value="P-loop containing nucleotide triphosphate hydrolases"/>
    <property type="match status" value="1"/>
</dbReference>
<dbReference type="AlphaFoldDB" id="A0A6F8ZF08"/>
<dbReference type="KEGG" id="hfv:R50_1073"/>
<proteinExistence type="predicted"/>
<keyword evidence="2" id="KW-0378">Hydrolase</keyword>
<keyword evidence="3" id="KW-0342">GTP-binding</keyword>
<gene>
    <name evidence="4" type="primary">HypB</name>
    <name evidence="4" type="ORF">R50_1073</name>
</gene>
<dbReference type="GO" id="GO:0051604">
    <property type="term" value="P:protein maturation"/>
    <property type="evidence" value="ECO:0007669"/>
    <property type="project" value="InterPro"/>
</dbReference>
<reference evidence="4 5" key="1">
    <citation type="submission" date="2020-02" db="EMBL/GenBank/DDBJ databases">
        <authorList>
            <person name="Hogendoorn C."/>
        </authorList>
    </citation>
    <scope>NUCLEOTIDE SEQUENCE [LARGE SCALE GENOMIC DNA]</scope>
    <source>
        <strain evidence="4">R501</strain>
    </source>
</reference>
<evidence type="ECO:0000256" key="1">
    <source>
        <dbReference type="ARBA" id="ARBA00022741"/>
    </source>
</evidence>
<dbReference type="GO" id="GO:0005525">
    <property type="term" value="F:GTP binding"/>
    <property type="evidence" value="ECO:0007669"/>
    <property type="project" value="UniProtKB-KW"/>
</dbReference>
<dbReference type="Proteomes" id="UP000503399">
    <property type="component" value="Chromosome"/>
</dbReference>
<dbReference type="GO" id="GO:0008270">
    <property type="term" value="F:zinc ion binding"/>
    <property type="evidence" value="ECO:0007669"/>
    <property type="project" value="TreeGrafter"/>
</dbReference>
<dbReference type="EMBL" id="LR778114">
    <property type="protein sequence ID" value="CAB1128579.1"/>
    <property type="molecule type" value="Genomic_DNA"/>
</dbReference>
<evidence type="ECO:0000313" key="5">
    <source>
        <dbReference type="Proteomes" id="UP000503399"/>
    </source>
</evidence>
<accession>A0A6F8ZF08</accession>
<evidence type="ECO:0000256" key="2">
    <source>
        <dbReference type="ARBA" id="ARBA00022801"/>
    </source>
</evidence>